<evidence type="ECO:0000313" key="2">
    <source>
        <dbReference type="EMBL" id="HAE8319341.1"/>
    </source>
</evidence>
<name>A0A737JW41_SALET</name>
<protein>
    <submittedName>
        <fullName evidence="2">Uncharacterized protein</fullName>
    </submittedName>
</protein>
<dbReference type="AlphaFoldDB" id="A0A737JW41"/>
<comment type="caution">
    <text evidence="2">The sequence shown here is derived from an EMBL/GenBank/DDBJ whole genome shotgun (WGS) entry which is preliminary data.</text>
</comment>
<reference evidence="2" key="1">
    <citation type="journal article" date="2018" name="Genome Biol.">
        <title>SKESA: strategic k-mer extension for scrupulous assemblies.</title>
        <authorList>
            <person name="Souvorov A."/>
            <person name="Agarwala R."/>
            <person name="Lipman D.J."/>
        </authorList>
    </citation>
    <scope>NUCLEOTIDE SEQUENCE</scope>
    <source>
        <strain evidence="2">IP 2/88</strain>
        <strain evidence="1">IP 33 K</strain>
    </source>
</reference>
<reference evidence="2" key="2">
    <citation type="submission" date="2018-07" db="EMBL/GenBank/DDBJ databases">
        <authorList>
            <consortium name="NCBI Pathogen Detection Project"/>
        </authorList>
    </citation>
    <scope>NUCLEOTIDE SEQUENCE</scope>
    <source>
        <strain evidence="2">IP 2/88</strain>
        <strain evidence="1">IP 33 K</strain>
    </source>
</reference>
<proteinExistence type="predicted"/>
<evidence type="ECO:0000313" key="1">
    <source>
        <dbReference type="EMBL" id="HAB6612434.1"/>
    </source>
</evidence>
<dbReference type="EMBL" id="DAATGT010000005">
    <property type="protein sequence ID" value="HAE8319341.1"/>
    <property type="molecule type" value="Genomic_DNA"/>
</dbReference>
<organism evidence="2">
    <name type="scientific">Salmonella enterica subsp. enterica serovar Paratyphi C</name>
    <dbReference type="NCBI Taxonomy" id="57046"/>
    <lineage>
        <taxon>Bacteria</taxon>
        <taxon>Pseudomonadati</taxon>
        <taxon>Pseudomonadota</taxon>
        <taxon>Gammaproteobacteria</taxon>
        <taxon>Enterobacterales</taxon>
        <taxon>Enterobacteriaceae</taxon>
        <taxon>Salmonella</taxon>
    </lineage>
</organism>
<dbReference type="EMBL" id="DAAHMM010000004">
    <property type="protein sequence ID" value="HAB6612434.1"/>
    <property type="molecule type" value="Genomic_DNA"/>
</dbReference>
<accession>A0A737JW41</accession>
<sequence length="69" mass="7789">MFDLSMFGSDTISKPRKKHSYPKYVSKLSNGNWSVNKTINGIKQNFGVFKCIKTAKKVAAAIDKDIYND</sequence>
<gene>
    <name evidence="2" type="ORF">GNB42_001932</name>
    <name evidence="1" type="ORF">GNB54_001334</name>
</gene>